<organism evidence="1">
    <name type="scientific">viral metagenome</name>
    <dbReference type="NCBI Taxonomy" id="1070528"/>
    <lineage>
        <taxon>unclassified sequences</taxon>
        <taxon>metagenomes</taxon>
        <taxon>organismal metagenomes</taxon>
    </lineage>
</organism>
<evidence type="ECO:0000313" key="1">
    <source>
        <dbReference type="EMBL" id="QHS84853.1"/>
    </source>
</evidence>
<dbReference type="EMBL" id="MN738816">
    <property type="protein sequence ID" value="QHS84853.1"/>
    <property type="molecule type" value="Genomic_DNA"/>
</dbReference>
<protein>
    <submittedName>
        <fullName evidence="1">Uncharacterized protein</fullName>
    </submittedName>
</protein>
<dbReference type="AlphaFoldDB" id="A0A6C0AZC7"/>
<name>A0A6C0AZC7_9ZZZZ</name>
<proteinExistence type="predicted"/>
<reference evidence="1" key="1">
    <citation type="journal article" date="2020" name="Nature">
        <title>Giant virus diversity and host interactions through global metagenomics.</title>
        <authorList>
            <person name="Schulz F."/>
            <person name="Roux S."/>
            <person name="Paez-Espino D."/>
            <person name="Jungbluth S."/>
            <person name="Walsh D.A."/>
            <person name="Denef V.J."/>
            <person name="McMahon K.D."/>
            <person name="Konstantinidis K.T."/>
            <person name="Eloe-Fadrosh E.A."/>
            <person name="Kyrpides N.C."/>
            <person name="Woyke T."/>
        </authorList>
    </citation>
    <scope>NUCLEOTIDE SEQUENCE</scope>
    <source>
        <strain evidence="1">GVMAG-S-ERX556022-25</strain>
    </source>
</reference>
<accession>A0A6C0AZC7</accession>
<sequence length="209" mass="23696">MFKTKLSLIIIIFLLGLLFVIFNKPYPCIEFFGNKNNQCPNILIQKENSIFLYNSKLAEIPGVNPIKFNNLEDYVEFTNWQRSQDINCPVLFLQHSYDAQGNPIYKQRPSPTDLQGGLPPTPPLYHEIAPVSKLFDANHDDPPYNKNSLPGFDPNDQYIGLNTPLDKMFTNNSNGISANPMDPNWGGGKYTQSLIDKGFYKDNEVSIST</sequence>